<sequence precursor="true">MKYCLLLLSMFLFLRADAQGDTTASDSTLLDSAAQIKTGMATYYHRKFEGRRTTSGARYRRKKLTAAHRTLPFGTIVTVTNVANGKSVDVEINDRGPFTKRYIIDVSEQAAKDLGFFRKGQSKVKISYDKSS</sequence>
<evidence type="ECO:0000259" key="5">
    <source>
        <dbReference type="Pfam" id="PF03330"/>
    </source>
</evidence>
<evidence type="ECO:0000256" key="3">
    <source>
        <dbReference type="HAMAP-Rule" id="MF_02071"/>
    </source>
</evidence>
<gene>
    <name evidence="3" type="primary">rlpA</name>
    <name evidence="6" type="ORF">TH53_10285</name>
</gene>
<accession>A0A0D0GM18</accession>
<dbReference type="Gene3D" id="2.40.40.10">
    <property type="entry name" value="RlpA-like domain"/>
    <property type="match status" value="1"/>
</dbReference>
<dbReference type="HAMAP" id="MF_02071">
    <property type="entry name" value="RlpA"/>
    <property type="match status" value="1"/>
</dbReference>
<dbReference type="PANTHER" id="PTHR34183">
    <property type="entry name" value="ENDOLYTIC PEPTIDOGLYCAN TRANSGLYCOSYLASE RLPA"/>
    <property type="match status" value="1"/>
</dbReference>
<protein>
    <recommendedName>
        <fullName evidence="3">Probable endolytic peptidoglycan transglycosylase RlpA</fullName>
        <ecNumber evidence="3">4.2.2.-</ecNumber>
    </recommendedName>
</protein>
<keyword evidence="2 3" id="KW-0961">Cell wall biogenesis/degradation</keyword>
<dbReference type="InterPro" id="IPR034718">
    <property type="entry name" value="RlpA"/>
</dbReference>
<feature type="signal peptide" evidence="3">
    <location>
        <begin position="1"/>
        <end position="18"/>
    </location>
</feature>
<dbReference type="InterPro" id="IPR012997">
    <property type="entry name" value="RplA"/>
</dbReference>
<dbReference type="Pfam" id="PF03330">
    <property type="entry name" value="DPBB_1"/>
    <property type="match status" value="1"/>
</dbReference>
<dbReference type="Proteomes" id="UP000032049">
    <property type="component" value="Unassembled WGS sequence"/>
</dbReference>
<dbReference type="NCBIfam" id="TIGR00413">
    <property type="entry name" value="rlpA"/>
    <property type="match status" value="1"/>
</dbReference>
<evidence type="ECO:0000313" key="6">
    <source>
        <dbReference type="EMBL" id="KIO77230.1"/>
    </source>
</evidence>
<evidence type="ECO:0000256" key="4">
    <source>
        <dbReference type="RuleBase" id="RU003495"/>
    </source>
</evidence>
<feature type="chain" id="PRO_5009983190" description="Probable endolytic peptidoglycan transglycosylase RlpA" evidence="3">
    <location>
        <begin position="19"/>
        <end position="132"/>
    </location>
</feature>
<dbReference type="CDD" id="cd22268">
    <property type="entry name" value="DPBB_RlpA-like"/>
    <property type="match status" value="1"/>
</dbReference>
<feature type="domain" description="RlpA-like protein double-psi beta-barrel" evidence="5">
    <location>
        <begin position="37"/>
        <end position="126"/>
    </location>
</feature>
<comment type="function">
    <text evidence="3">Lytic transglycosylase with a strong preference for naked glycan strands that lack stem peptides.</text>
</comment>
<dbReference type="EC" id="4.2.2.-" evidence="3"/>
<evidence type="ECO:0000313" key="7">
    <source>
        <dbReference type="Proteomes" id="UP000032049"/>
    </source>
</evidence>
<dbReference type="InterPro" id="IPR009009">
    <property type="entry name" value="RlpA-like_DPBB"/>
</dbReference>
<dbReference type="SUPFAM" id="SSF50685">
    <property type="entry name" value="Barwin-like endoglucanases"/>
    <property type="match status" value="1"/>
</dbReference>
<dbReference type="PANTHER" id="PTHR34183:SF1">
    <property type="entry name" value="ENDOLYTIC PEPTIDOGLYCAN TRANSGLYCOSYLASE RLPA"/>
    <property type="match status" value="1"/>
</dbReference>
<comment type="similarity">
    <text evidence="3 4">Belongs to the RlpA family.</text>
</comment>
<name>A0A0D0GM18_9SPHI</name>
<keyword evidence="7" id="KW-1185">Reference proteome</keyword>
<dbReference type="RefSeq" id="WP_041881440.1">
    <property type="nucleotide sequence ID" value="NZ_CP157278.1"/>
</dbReference>
<keyword evidence="6" id="KW-0449">Lipoprotein</keyword>
<dbReference type="GO" id="GO:0008932">
    <property type="term" value="F:lytic endotransglycosylase activity"/>
    <property type="evidence" value="ECO:0007669"/>
    <property type="project" value="UniProtKB-UniRule"/>
</dbReference>
<dbReference type="STRING" id="1503925.TH53_10285"/>
<dbReference type="EMBL" id="JXRA01000041">
    <property type="protein sequence ID" value="KIO77230.1"/>
    <property type="molecule type" value="Genomic_DNA"/>
</dbReference>
<organism evidence="6 7">
    <name type="scientific">Pedobacter lusitanus</name>
    <dbReference type="NCBI Taxonomy" id="1503925"/>
    <lineage>
        <taxon>Bacteria</taxon>
        <taxon>Pseudomonadati</taxon>
        <taxon>Bacteroidota</taxon>
        <taxon>Sphingobacteriia</taxon>
        <taxon>Sphingobacteriales</taxon>
        <taxon>Sphingobacteriaceae</taxon>
        <taxon>Pedobacter</taxon>
    </lineage>
</organism>
<evidence type="ECO:0000256" key="1">
    <source>
        <dbReference type="ARBA" id="ARBA00023239"/>
    </source>
</evidence>
<dbReference type="InterPro" id="IPR036908">
    <property type="entry name" value="RlpA-like_sf"/>
</dbReference>
<keyword evidence="1 3" id="KW-0456">Lyase</keyword>
<evidence type="ECO:0000256" key="2">
    <source>
        <dbReference type="ARBA" id="ARBA00023316"/>
    </source>
</evidence>
<dbReference type="GO" id="GO:0000270">
    <property type="term" value="P:peptidoglycan metabolic process"/>
    <property type="evidence" value="ECO:0007669"/>
    <property type="project" value="UniProtKB-UniRule"/>
</dbReference>
<reference evidence="6 7" key="1">
    <citation type="submission" date="2015-01" db="EMBL/GenBank/DDBJ databases">
        <title>Draft genome sequence of Pedobacter sp. NL19 isolated from sludge of an effluent treatment pond in an abandoned uranium mine.</title>
        <authorList>
            <person name="Santos T."/>
            <person name="Caetano T."/>
            <person name="Covas C."/>
            <person name="Cruz A."/>
            <person name="Mendo S."/>
        </authorList>
    </citation>
    <scope>NUCLEOTIDE SEQUENCE [LARGE SCALE GENOMIC DNA]</scope>
    <source>
        <strain evidence="6 7">NL19</strain>
    </source>
</reference>
<keyword evidence="3" id="KW-0732">Signal</keyword>
<comment type="caution">
    <text evidence="6">The sequence shown here is derived from an EMBL/GenBank/DDBJ whole genome shotgun (WGS) entry which is preliminary data.</text>
</comment>
<dbReference type="OrthoDB" id="9779128at2"/>
<dbReference type="AlphaFoldDB" id="A0A0D0GM18"/>
<dbReference type="GO" id="GO:0071555">
    <property type="term" value="P:cell wall organization"/>
    <property type="evidence" value="ECO:0007669"/>
    <property type="project" value="UniProtKB-KW"/>
</dbReference>
<proteinExistence type="inferred from homology"/>